<sequence length="400" mass="43608">MYSAPSPVSVQRRPRAAPVPPPRGRGPAVLAPDPARDPTRAPGPVVPHPGARLDLRAPSTVSPPVSGRLDLSGPQGTRLRAAISSIHRICPEFTPVQLLRRRGRSVLLAGTASRNTVIAKCLLDHSSAWAERFRHEIAAYRAFVRHRPPVRTPRLIAADPETCTLVIERVPGRVAAAQRHPVEAPPRGDLRAVIGSFRRLNEWEPPPSAFERPLDYPARLTRFHEQGLLTDRDLGDLQKLLHGLVQYRGPGGRRGVPWQFCHGDALLTNVMLGPAGPSLVDWEHAGWYLPGYDLASLWAALGDAPPARRQISQLAQAAGPAARDAFLVNLMLILTREIRTYEAAVQRTMRDPSPQVAAEAAAAVRAGGTPTGEEQRLLLRRLHDDCATARRAVRAAVGTR</sequence>
<dbReference type="PANTHER" id="PTHR21310:SF40">
    <property type="entry name" value="AMINOGLYCOSIDE PHOSPHOTRANSFERASE DOMAIN-CONTAINING PROTEIN-RELATED"/>
    <property type="match status" value="1"/>
</dbReference>
<dbReference type="SUPFAM" id="SSF56112">
    <property type="entry name" value="Protein kinase-like (PK-like)"/>
    <property type="match status" value="1"/>
</dbReference>
<evidence type="ECO:0000256" key="1">
    <source>
        <dbReference type="SAM" id="MobiDB-lite"/>
    </source>
</evidence>
<dbReference type="GO" id="GO:0016740">
    <property type="term" value="F:transferase activity"/>
    <property type="evidence" value="ECO:0007669"/>
    <property type="project" value="UniProtKB-KW"/>
</dbReference>
<dbReference type="PANTHER" id="PTHR21310">
    <property type="entry name" value="AMINOGLYCOSIDE PHOSPHOTRANSFERASE-RELATED-RELATED"/>
    <property type="match status" value="1"/>
</dbReference>
<dbReference type="InterPro" id="IPR011009">
    <property type="entry name" value="Kinase-like_dom_sf"/>
</dbReference>
<reference evidence="3 4" key="1">
    <citation type="journal article" date="2016" name="Front. Microbiol.">
        <title>Comparative Genomics Analysis of Streptomyces Species Reveals Their Adaptation to the Marine Environment and Their Diversity at the Genomic Level.</title>
        <authorList>
            <person name="Tian X."/>
            <person name="Zhang Z."/>
            <person name="Yang T."/>
            <person name="Chen M."/>
            <person name="Li J."/>
            <person name="Chen F."/>
            <person name="Yang J."/>
            <person name="Li W."/>
            <person name="Zhang B."/>
            <person name="Zhang Z."/>
            <person name="Wu J."/>
            <person name="Zhang C."/>
            <person name="Long L."/>
            <person name="Xiao J."/>
        </authorList>
    </citation>
    <scope>NUCLEOTIDE SEQUENCE [LARGE SCALE GENOMIC DNA]</scope>
    <source>
        <strain evidence="3 4">SCSIO M10379</strain>
    </source>
</reference>
<dbReference type="AlphaFoldDB" id="A0A1E7K4Q3"/>
<organism evidence="3 4">
    <name type="scientific">Streptomyces qinglanensis</name>
    <dbReference type="NCBI Taxonomy" id="943816"/>
    <lineage>
        <taxon>Bacteria</taxon>
        <taxon>Bacillati</taxon>
        <taxon>Actinomycetota</taxon>
        <taxon>Actinomycetes</taxon>
        <taxon>Kitasatosporales</taxon>
        <taxon>Streptomycetaceae</taxon>
        <taxon>Streptomyces</taxon>
    </lineage>
</organism>
<evidence type="ECO:0000259" key="2">
    <source>
        <dbReference type="Pfam" id="PF01636"/>
    </source>
</evidence>
<name>A0A1E7K4Q3_9ACTN</name>
<keyword evidence="3" id="KW-0808">Transferase</keyword>
<evidence type="ECO:0000313" key="4">
    <source>
        <dbReference type="Proteomes" id="UP000175829"/>
    </source>
</evidence>
<dbReference type="Pfam" id="PF01636">
    <property type="entry name" value="APH"/>
    <property type="match status" value="1"/>
</dbReference>
<dbReference type="RefSeq" id="WP_069991805.1">
    <property type="nucleotide sequence ID" value="NZ_LJGV01000022.1"/>
</dbReference>
<dbReference type="InterPro" id="IPR051678">
    <property type="entry name" value="AGP_Transferase"/>
</dbReference>
<dbReference type="Gene3D" id="3.90.1200.10">
    <property type="match status" value="1"/>
</dbReference>
<dbReference type="EMBL" id="LJGV01000022">
    <property type="protein sequence ID" value="OEU98816.1"/>
    <property type="molecule type" value="Genomic_DNA"/>
</dbReference>
<feature type="region of interest" description="Disordered" evidence="1">
    <location>
        <begin position="1"/>
        <end position="74"/>
    </location>
</feature>
<proteinExistence type="predicted"/>
<dbReference type="PATRIC" id="fig|943816.4.peg.2329"/>
<evidence type="ECO:0000313" key="3">
    <source>
        <dbReference type="EMBL" id="OEU98816.1"/>
    </source>
</evidence>
<feature type="domain" description="Aminoglycoside phosphotransferase" evidence="2">
    <location>
        <begin position="125"/>
        <end position="322"/>
    </location>
</feature>
<protein>
    <submittedName>
        <fullName evidence="3">Phosphotransferase</fullName>
    </submittedName>
</protein>
<dbReference type="InterPro" id="IPR002575">
    <property type="entry name" value="Aminoglycoside_PTrfase"/>
</dbReference>
<comment type="caution">
    <text evidence="3">The sequence shown here is derived from an EMBL/GenBank/DDBJ whole genome shotgun (WGS) entry which is preliminary data.</text>
</comment>
<gene>
    <name evidence="3" type="ORF">AN217_14425</name>
</gene>
<dbReference type="Proteomes" id="UP000175829">
    <property type="component" value="Unassembled WGS sequence"/>
</dbReference>
<accession>A0A1E7K4Q3</accession>